<keyword evidence="3" id="KW-0805">Transcription regulation</keyword>
<gene>
    <name evidence="11" type="ORF">IAR55_003853</name>
</gene>
<evidence type="ECO:0000256" key="5">
    <source>
        <dbReference type="ARBA" id="ARBA00023163"/>
    </source>
</evidence>
<feature type="compositionally biased region" description="Polar residues" evidence="9">
    <location>
        <begin position="313"/>
        <end position="324"/>
    </location>
</feature>
<dbReference type="GO" id="GO:0043565">
    <property type="term" value="F:sequence-specific DNA binding"/>
    <property type="evidence" value="ECO:0007669"/>
    <property type="project" value="InterPro"/>
</dbReference>
<comment type="caution">
    <text evidence="11">The sequence shown here is derived from an EMBL/GenBank/DDBJ whole genome shotgun (WGS) entry which is preliminary data.</text>
</comment>
<evidence type="ECO:0000256" key="3">
    <source>
        <dbReference type="ARBA" id="ARBA00023015"/>
    </source>
</evidence>
<dbReference type="GO" id="GO:0003700">
    <property type="term" value="F:DNA-binding transcription factor activity"/>
    <property type="evidence" value="ECO:0007669"/>
    <property type="project" value="InterPro"/>
</dbReference>
<dbReference type="Proteomes" id="UP001388673">
    <property type="component" value="Unassembled WGS sequence"/>
</dbReference>
<evidence type="ECO:0000256" key="9">
    <source>
        <dbReference type="SAM" id="MobiDB-lite"/>
    </source>
</evidence>
<feature type="compositionally biased region" description="Polar residues" evidence="9">
    <location>
        <begin position="104"/>
        <end position="115"/>
    </location>
</feature>
<feature type="compositionally biased region" description="Basic and acidic residues" evidence="9">
    <location>
        <begin position="701"/>
        <end position="716"/>
    </location>
</feature>
<feature type="compositionally biased region" description="Low complexity" evidence="9">
    <location>
        <begin position="150"/>
        <end position="163"/>
    </location>
</feature>
<feature type="region of interest" description="Disordered" evidence="9">
    <location>
        <begin position="1"/>
        <end position="183"/>
    </location>
</feature>
<proteinExistence type="inferred from homology"/>
<feature type="compositionally biased region" description="Low complexity" evidence="9">
    <location>
        <begin position="601"/>
        <end position="614"/>
    </location>
</feature>
<feature type="compositionally biased region" description="Polar residues" evidence="9">
    <location>
        <begin position="124"/>
        <end position="140"/>
    </location>
</feature>
<comment type="subunit">
    <text evidence="7">Homotrimer. Homotrimerization increases the affinity of HSF1 to DNA. Interacts with transcriptional coregulator SSA1 on chromatin.</text>
</comment>
<dbReference type="Gene3D" id="1.10.10.10">
    <property type="entry name" value="Winged helix-like DNA-binding domain superfamily/Winged helix DNA-binding domain"/>
    <property type="match status" value="1"/>
</dbReference>
<feature type="compositionally biased region" description="Pro residues" evidence="9">
    <location>
        <begin position="668"/>
        <end position="679"/>
    </location>
</feature>
<dbReference type="InterPro" id="IPR036388">
    <property type="entry name" value="WH-like_DNA-bd_sf"/>
</dbReference>
<feature type="region of interest" description="Disordered" evidence="9">
    <location>
        <begin position="307"/>
        <end position="434"/>
    </location>
</feature>
<dbReference type="PRINTS" id="PR00056">
    <property type="entry name" value="HSFDOMAIN"/>
</dbReference>
<evidence type="ECO:0000256" key="4">
    <source>
        <dbReference type="ARBA" id="ARBA00023125"/>
    </source>
</evidence>
<dbReference type="AlphaFoldDB" id="A0AAW0YKU6"/>
<dbReference type="RefSeq" id="XP_066802338.1">
    <property type="nucleotide sequence ID" value="XM_066946959.1"/>
</dbReference>
<dbReference type="GO" id="GO:0005634">
    <property type="term" value="C:nucleus"/>
    <property type="evidence" value="ECO:0007669"/>
    <property type="project" value="UniProtKB-SubCell"/>
</dbReference>
<dbReference type="FunFam" id="1.10.10.10:FF:000027">
    <property type="entry name" value="Heat shock transcription factor 1"/>
    <property type="match status" value="1"/>
</dbReference>
<keyword evidence="5" id="KW-0804">Transcription</keyword>
<dbReference type="SMART" id="SM00415">
    <property type="entry name" value="HSF"/>
    <property type="match status" value="1"/>
</dbReference>
<evidence type="ECO:0000259" key="10">
    <source>
        <dbReference type="SMART" id="SM00415"/>
    </source>
</evidence>
<dbReference type="PANTHER" id="PTHR10015:SF427">
    <property type="entry name" value="HEAT SHOCK FACTOR PROTEIN"/>
    <property type="match status" value="1"/>
</dbReference>
<name>A0AAW0YKU6_9TREE</name>
<reference evidence="11 12" key="1">
    <citation type="journal article" date="2024" name="bioRxiv">
        <title>Comparative genomics of Cryptococcus and Kwoniella reveals pathogenesis evolution and contrasting karyotype dynamics via intercentromeric recombination or chromosome fusion.</title>
        <authorList>
            <person name="Coelho M.A."/>
            <person name="David-Palma M."/>
            <person name="Shea T."/>
            <person name="Bowers K."/>
            <person name="McGinley-Smith S."/>
            <person name="Mohammad A.W."/>
            <person name="Gnirke A."/>
            <person name="Yurkov A.M."/>
            <person name="Nowrousian M."/>
            <person name="Sun S."/>
            <person name="Cuomo C.A."/>
            <person name="Heitman J."/>
        </authorList>
    </citation>
    <scope>NUCLEOTIDE SEQUENCE [LARGE SCALE GENOMIC DNA]</scope>
    <source>
        <strain evidence="11 12">CBS 13917</strain>
    </source>
</reference>
<evidence type="ECO:0000256" key="2">
    <source>
        <dbReference type="ARBA" id="ARBA00006403"/>
    </source>
</evidence>
<dbReference type="SUPFAM" id="SSF46785">
    <property type="entry name" value="Winged helix' DNA-binding domain"/>
    <property type="match status" value="1"/>
</dbReference>
<feature type="compositionally biased region" description="Basic and acidic residues" evidence="9">
    <location>
        <begin position="684"/>
        <end position="693"/>
    </location>
</feature>
<evidence type="ECO:0000256" key="8">
    <source>
        <dbReference type="RuleBase" id="RU004020"/>
    </source>
</evidence>
<comment type="subcellular location">
    <subcellularLocation>
        <location evidence="1">Nucleus</location>
    </subcellularLocation>
</comment>
<evidence type="ECO:0000313" key="12">
    <source>
        <dbReference type="Proteomes" id="UP001388673"/>
    </source>
</evidence>
<sequence>MSDTTEPRTSESPVKRRLLLRRLSSEAGSDKKSKLSHGVPSQPSYRARGSTAATTDYSGDNDPPYTGTSSRFAPQSPMAYSSPTSSEGRDDLDHRRRDIGFLGKSSSQGGSQHLRQPSYPPPSHWQTGNKEGQASISSRSSNHHNQHKIPSASAVSSAVASRHPSPPPGFSLSSGQPLVNPPSKTQAAFVGKLYSMLEDDEIARTGLIHWSAEGTTFTCPNPTEFSKQVLPRFFKHNNWQSFVRQLNMYSFNKVSVSTSLNAGRPAWTSSDSPEQVNDIYSTTTDPQSWEFRHSLFRKGEPHLLASIKRKSSRPSAQETGQLSPTEEAHDPSRPLAGWMSESDQATFRLTSPRRSRRGESYSYGGEAPPHSARSEDDSSISRGGPWESRQPGLPQPLSSQAGFPPPPPLSDMQLHPPRFHPESGGLPIGASHRVVSPGYPESPLYPPPIQASSMDAAPGYVAFLEEKIQRLAELVNEERIEQVRNRLDTTSYLLQLAGWLAIDRPSTETRALQDTLSRQNADNRQKYEVLMASDALAVMASGGPVVRNRHGRLGRPESEWCSMLQTDCPNNSLYSGDHPSALPSRQPLSMQQVYPSDARPPQSSHGPVSSRSSPLFGFSANPRGLSSASLNTASKTSDGGQEGYSPHVATPPLPLNLARSSRTESSLYPPPHPSVPAPSPGIGARDREREREGYGSATESGDERIGQGRSAREAGYRIHPHGKIAEKEVVLAIDESEKKGGLRNLLN</sequence>
<organism evidence="11 12">
    <name type="scientific">Kwoniella newhampshirensis</name>
    <dbReference type="NCBI Taxonomy" id="1651941"/>
    <lineage>
        <taxon>Eukaryota</taxon>
        <taxon>Fungi</taxon>
        <taxon>Dikarya</taxon>
        <taxon>Basidiomycota</taxon>
        <taxon>Agaricomycotina</taxon>
        <taxon>Tremellomycetes</taxon>
        <taxon>Tremellales</taxon>
        <taxon>Cryptococcaceae</taxon>
        <taxon>Kwoniella</taxon>
    </lineage>
</organism>
<dbReference type="InterPro" id="IPR000232">
    <property type="entry name" value="HSF_DNA-bd"/>
</dbReference>
<evidence type="ECO:0000256" key="1">
    <source>
        <dbReference type="ARBA" id="ARBA00004123"/>
    </source>
</evidence>
<evidence type="ECO:0000313" key="11">
    <source>
        <dbReference type="EMBL" id="KAK8853152.1"/>
    </source>
</evidence>
<keyword evidence="12" id="KW-1185">Reference proteome</keyword>
<keyword evidence="4" id="KW-0238">DNA-binding</keyword>
<feature type="compositionally biased region" description="Polar residues" evidence="9">
    <location>
        <begin position="624"/>
        <end position="639"/>
    </location>
</feature>
<comment type="similarity">
    <text evidence="2 8">Belongs to the HSF family.</text>
</comment>
<accession>A0AAW0YKU6</accession>
<feature type="compositionally biased region" description="Basic and acidic residues" evidence="9">
    <location>
        <begin position="87"/>
        <end position="99"/>
    </location>
</feature>
<dbReference type="Pfam" id="PF00447">
    <property type="entry name" value="HSF_DNA-bind"/>
    <property type="match status" value="1"/>
</dbReference>
<evidence type="ECO:0000256" key="7">
    <source>
        <dbReference type="ARBA" id="ARBA00062171"/>
    </source>
</evidence>
<dbReference type="PANTHER" id="PTHR10015">
    <property type="entry name" value="HEAT SHOCK TRANSCRIPTION FACTOR"/>
    <property type="match status" value="1"/>
</dbReference>
<dbReference type="InterPro" id="IPR036390">
    <property type="entry name" value="WH_DNA-bd_sf"/>
</dbReference>
<feature type="domain" description="HSF-type DNA-binding" evidence="10">
    <location>
        <begin position="185"/>
        <end position="310"/>
    </location>
</feature>
<feature type="compositionally biased region" description="Polar residues" evidence="9">
    <location>
        <begin position="66"/>
        <end position="86"/>
    </location>
</feature>
<dbReference type="GeneID" id="92181111"/>
<dbReference type="EMBL" id="JBCAWK010000007">
    <property type="protein sequence ID" value="KAK8853152.1"/>
    <property type="molecule type" value="Genomic_DNA"/>
</dbReference>
<dbReference type="KEGG" id="kne:92181111"/>
<protein>
    <recommendedName>
        <fullName evidence="10">HSF-type DNA-binding domain-containing protein</fullName>
    </recommendedName>
</protein>
<keyword evidence="6" id="KW-0539">Nucleus</keyword>
<feature type="region of interest" description="Disordered" evidence="9">
    <location>
        <begin position="572"/>
        <end position="719"/>
    </location>
</feature>
<evidence type="ECO:0000256" key="6">
    <source>
        <dbReference type="ARBA" id="ARBA00023242"/>
    </source>
</evidence>